<feature type="region of interest" description="Disordered" evidence="1">
    <location>
        <begin position="43"/>
        <end position="62"/>
    </location>
</feature>
<evidence type="ECO:0000313" key="2">
    <source>
        <dbReference type="EMBL" id="KAJ6828169.1"/>
    </source>
</evidence>
<dbReference type="AlphaFoldDB" id="A0AAX6GHJ3"/>
<dbReference type="EMBL" id="JANAVB010019701">
    <property type="protein sequence ID" value="KAJ6828169.1"/>
    <property type="molecule type" value="Genomic_DNA"/>
</dbReference>
<name>A0AAX6GHJ3_IRIPA</name>
<comment type="caution">
    <text evidence="2">The sequence shown here is derived from an EMBL/GenBank/DDBJ whole genome shotgun (WGS) entry which is preliminary data.</text>
</comment>
<evidence type="ECO:0000313" key="3">
    <source>
        <dbReference type="Proteomes" id="UP001140949"/>
    </source>
</evidence>
<proteinExistence type="predicted"/>
<accession>A0AAX6GHJ3</accession>
<dbReference type="Proteomes" id="UP001140949">
    <property type="component" value="Unassembled WGS sequence"/>
</dbReference>
<organism evidence="2 3">
    <name type="scientific">Iris pallida</name>
    <name type="common">Sweet iris</name>
    <dbReference type="NCBI Taxonomy" id="29817"/>
    <lineage>
        <taxon>Eukaryota</taxon>
        <taxon>Viridiplantae</taxon>
        <taxon>Streptophyta</taxon>
        <taxon>Embryophyta</taxon>
        <taxon>Tracheophyta</taxon>
        <taxon>Spermatophyta</taxon>
        <taxon>Magnoliopsida</taxon>
        <taxon>Liliopsida</taxon>
        <taxon>Asparagales</taxon>
        <taxon>Iridaceae</taxon>
        <taxon>Iridoideae</taxon>
        <taxon>Irideae</taxon>
        <taxon>Iris</taxon>
    </lineage>
</organism>
<gene>
    <name evidence="2" type="ORF">M6B38_364890</name>
</gene>
<reference evidence="2" key="2">
    <citation type="submission" date="2023-04" db="EMBL/GenBank/DDBJ databases">
        <authorList>
            <person name="Bruccoleri R.E."/>
            <person name="Oakeley E.J."/>
            <person name="Faust A.-M."/>
            <person name="Dessus-Babus S."/>
            <person name="Altorfer M."/>
            <person name="Burckhardt D."/>
            <person name="Oertli M."/>
            <person name="Naumann U."/>
            <person name="Petersen F."/>
            <person name="Wong J."/>
        </authorList>
    </citation>
    <scope>NUCLEOTIDE SEQUENCE</scope>
    <source>
        <strain evidence="2">GSM-AAB239-AS_SAM_17_03QT</strain>
        <tissue evidence="2">Leaf</tissue>
    </source>
</reference>
<sequence>MRKREQENLISFLSFYLRCPKGAHSAVTVRPLKEGSAFAIKKTNGQREGSTTYSSVSKASFS</sequence>
<reference evidence="2" key="1">
    <citation type="journal article" date="2023" name="GigaByte">
        <title>Genome assembly of the bearded iris, Iris pallida Lam.</title>
        <authorList>
            <person name="Bruccoleri R.E."/>
            <person name="Oakeley E.J."/>
            <person name="Faust A.M.E."/>
            <person name="Altorfer M."/>
            <person name="Dessus-Babus S."/>
            <person name="Burckhardt D."/>
            <person name="Oertli M."/>
            <person name="Naumann U."/>
            <person name="Petersen F."/>
            <person name="Wong J."/>
        </authorList>
    </citation>
    <scope>NUCLEOTIDE SEQUENCE</scope>
    <source>
        <strain evidence="2">GSM-AAB239-AS_SAM_17_03QT</strain>
    </source>
</reference>
<keyword evidence="3" id="KW-1185">Reference proteome</keyword>
<evidence type="ECO:0000256" key="1">
    <source>
        <dbReference type="SAM" id="MobiDB-lite"/>
    </source>
</evidence>
<feature type="compositionally biased region" description="Polar residues" evidence="1">
    <location>
        <begin position="46"/>
        <end position="62"/>
    </location>
</feature>
<protein>
    <submittedName>
        <fullName evidence="2">NADH dehydrogenase subunit 7 (Mitochondrion)</fullName>
    </submittedName>
</protein>